<feature type="binding site" evidence="9">
    <location>
        <position position="150"/>
    </location>
    <ligand>
        <name>Zn(2+)</name>
        <dbReference type="ChEBI" id="CHEBI:29105"/>
        <label>2</label>
    </ligand>
</feature>
<gene>
    <name evidence="9 12" type="primary">pyrC</name>
    <name evidence="12" type="ORF">Llan_1111</name>
</gene>
<dbReference type="STRING" id="45067.Llan_1111"/>
<evidence type="ECO:0000256" key="6">
    <source>
        <dbReference type="ARBA" id="ARBA00022801"/>
    </source>
</evidence>
<comment type="catalytic activity">
    <reaction evidence="9 10">
        <text>(S)-dihydroorotate + H2O = N-carbamoyl-L-aspartate + H(+)</text>
        <dbReference type="Rhea" id="RHEA:24296"/>
        <dbReference type="ChEBI" id="CHEBI:15377"/>
        <dbReference type="ChEBI" id="CHEBI:15378"/>
        <dbReference type="ChEBI" id="CHEBI:30864"/>
        <dbReference type="ChEBI" id="CHEBI:32814"/>
        <dbReference type="EC" id="3.5.2.3"/>
    </reaction>
</comment>
<protein>
    <recommendedName>
        <fullName evidence="4 9">Dihydroorotase</fullName>
        <shortName evidence="9">DHOase</shortName>
        <ecNumber evidence="4 9">3.5.2.3</ecNumber>
    </recommendedName>
</protein>
<feature type="binding site" evidence="9">
    <location>
        <position position="259"/>
    </location>
    <ligand>
        <name>Zn(2+)</name>
        <dbReference type="ChEBI" id="CHEBI:29105"/>
        <label>1</label>
    </ligand>
</feature>
<dbReference type="HAMAP" id="MF_00219">
    <property type="entry name" value="PyrC_classII"/>
    <property type="match status" value="1"/>
</dbReference>
<dbReference type="InterPro" id="IPR006680">
    <property type="entry name" value="Amidohydro-rel"/>
</dbReference>
<evidence type="ECO:0000256" key="7">
    <source>
        <dbReference type="ARBA" id="ARBA00022833"/>
    </source>
</evidence>
<keyword evidence="7 9" id="KW-0862">Zinc</keyword>
<dbReference type="GO" id="GO:0005829">
    <property type="term" value="C:cytosol"/>
    <property type="evidence" value="ECO:0007669"/>
    <property type="project" value="TreeGrafter"/>
</dbReference>
<comment type="pathway">
    <text evidence="2 9 10">Pyrimidine metabolism; UMP biosynthesis via de novo pathway; (S)-dihydroorotate from bicarbonate: step 3/3.</text>
</comment>
<feature type="binding site" evidence="9">
    <location>
        <position position="29"/>
    </location>
    <ligand>
        <name>Zn(2+)</name>
        <dbReference type="ChEBI" id="CHEBI:29105"/>
        <label>1</label>
    </ligand>
</feature>
<evidence type="ECO:0000256" key="4">
    <source>
        <dbReference type="ARBA" id="ARBA00012860"/>
    </source>
</evidence>
<name>A0A0W0VRR3_9GAMM</name>
<dbReference type="PANTHER" id="PTHR43137:SF1">
    <property type="entry name" value="DIHYDROOROTASE"/>
    <property type="match status" value="1"/>
</dbReference>
<dbReference type="NCBIfam" id="TIGR00856">
    <property type="entry name" value="pyrC_dimer"/>
    <property type="match status" value="1"/>
</dbReference>
<comment type="subunit">
    <text evidence="9">Homodimer.</text>
</comment>
<feature type="active site" evidence="9">
    <location>
        <position position="259"/>
    </location>
</feature>
<feature type="binding site" evidence="9">
    <location>
        <begin position="29"/>
        <end position="31"/>
    </location>
    <ligand>
        <name>substrate</name>
    </ligand>
</feature>
<evidence type="ECO:0000313" key="12">
    <source>
        <dbReference type="EMBL" id="KTD22760.1"/>
    </source>
</evidence>
<dbReference type="Proteomes" id="UP000054869">
    <property type="component" value="Unassembled WGS sequence"/>
</dbReference>
<dbReference type="Pfam" id="PF01979">
    <property type="entry name" value="Amidohydro_1"/>
    <property type="match status" value="1"/>
</dbReference>
<dbReference type="PATRIC" id="fig|45067.4.peg.1162"/>
<dbReference type="UniPathway" id="UPA00070">
    <property type="reaction ID" value="UER00117"/>
</dbReference>
<keyword evidence="6 9" id="KW-0378">Hydrolase</keyword>
<feature type="binding site" evidence="9">
    <location>
        <position position="27"/>
    </location>
    <ligand>
        <name>Zn(2+)</name>
        <dbReference type="ChEBI" id="CHEBI:29105"/>
        <label>1</label>
    </ligand>
</feature>
<feature type="binding site" description="via carbamate group" evidence="9">
    <location>
        <position position="113"/>
    </location>
    <ligand>
        <name>Zn(2+)</name>
        <dbReference type="ChEBI" id="CHEBI:29105"/>
        <label>2</label>
    </ligand>
</feature>
<dbReference type="GO" id="GO:0044205">
    <property type="term" value="P:'de novo' UMP biosynthetic process"/>
    <property type="evidence" value="ECO:0007669"/>
    <property type="project" value="UniProtKB-UniRule"/>
</dbReference>
<evidence type="ECO:0000256" key="10">
    <source>
        <dbReference type="RuleBase" id="RU003440"/>
    </source>
</evidence>
<feature type="binding site" evidence="9">
    <location>
        <position position="263"/>
    </location>
    <ligand>
        <name>substrate</name>
    </ligand>
</feature>
<evidence type="ECO:0000256" key="8">
    <source>
        <dbReference type="ARBA" id="ARBA00022975"/>
    </source>
</evidence>
<feature type="binding site" evidence="9">
    <location>
        <position position="186"/>
    </location>
    <ligand>
        <name>Zn(2+)</name>
        <dbReference type="ChEBI" id="CHEBI:29105"/>
        <label>2</label>
    </ligand>
</feature>
<dbReference type="PIRSF" id="PIRSF001237">
    <property type="entry name" value="DHOdimr"/>
    <property type="match status" value="1"/>
</dbReference>
<feature type="binding site" description="via carbamate group" evidence="9">
    <location>
        <position position="113"/>
    </location>
    <ligand>
        <name>Zn(2+)</name>
        <dbReference type="ChEBI" id="CHEBI:29105"/>
        <label>1</label>
    </ligand>
</feature>
<proteinExistence type="inferred from homology"/>
<evidence type="ECO:0000256" key="1">
    <source>
        <dbReference type="ARBA" id="ARBA00002368"/>
    </source>
</evidence>
<feature type="domain" description="Amidohydrolase-related" evidence="11">
    <location>
        <begin position="25"/>
        <end position="322"/>
    </location>
</feature>
<dbReference type="InterPro" id="IPR002195">
    <property type="entry name" value="Dihydroorotase_CS"/>
</dbReference>
<dbReference type="PANTHER" id="PTHR43137">
    <property type="entry name" value="DIHYDROOROTASE"/>
    <property type="match status" value="1"/>
</dbReference>
<evidence type="ECO:0000256" key="3">
    <source>
        <dbReference type="ARBA" id="ARBA00005631"/>
    </source>
</evidence>
<feature type="binding site" evidence="9">
    <location>
        <position position="150"/>
    </location>
    <ligand>
        <name>substrate</name>
    </ligand>
</feature>
<comment type="function">
    <text evidence="1 9">Catalyzes the reversible cyclization of carbamoyl aspartate to dihydroorotate.</text>
</comment>
<evidence type="ECO:0000313" key="13">
    <source>
        <dbReference type="Proteomes" id="UP000054869"/>
    </source>
</evidence>
<feature type="binding site" evidence="9">
    <location>
        <position position="55"/>
    </location>
    <ligand>
        <name>substrate</name>
    </ligand>
</feature>
<keyword evidence="5 9" id="KW-0479">Metal-binding</keyword>
<organism evidence="12 13">
    <name type="scientific">Legionella lansingensis</name>
    <dbReference type="NCBI Taxonomy" id="45067"/>
    <lineage>
        <taxon>Bacteria</taxon>
        <taxon>Pseudomonadati</taxon>
        <taxon>Pseudomonadota</taxon>
        <taxon>Gammaproteobacteria</taxon>
        <taxon>Legionellales</taxon>
        <taxon>Legionellaceae</taxon>
        <taxon>Legionella</taxon>
    </lineage>
</organism>
<feature type="binding site" evidence="9">
    <location>
        <position position="275"/>
    </location>
    <ligand>
        <name>substrate</name>
    </ligand>
</feature>
<keyword evidence="13" id="KW-1185">Reference proteome</keyword>
<evidence type="ECO:0000256" key="9">
    <source>
        <dbReference type="HAMAP-Rule" id="MF_00219"/>
    </source>
</evidence>
<keyword evidence="8 9" id="KW-0665">Pyrimidine biosynthesis</keyword>
<comment type="similarity">
    <text evidence="3 9 10">Belongs to the metallo-dependent hydrolases superfamily. DHOase family. Class II DHOase subfamily.</text>
</comment>
<dbReference type="InterPro" id="IPR004721">
    <property type="entry name" value="DHOdimr"/>
</dbReference>
<dbReference type="eggNOG" id="COG0418">
    <property type="taxonomic scope" value="Bacteria"/>
</dbReference>
<dbReference type="GO" id="GO:0004151">
    <property type="term" value="F:dihydroorotase activity"/>
    <property type="evidence" value="ECO:0007669"/>
    <property type="project" value="UniProtKB-UniRule"/>
</dbReference>
<dbReference type="GO" id="GO:0006207">
    <property type="term" value="P:'de novo' pyrimidine nucleobase biosynthetic process"/>
    <property type="evidence" value="ECO:0007669"/>
    <property type="project" value="TreeGrafter"/>
</dbReference>
<accession>A0A0W0VRR3</accession>
<comment type="caution">
    <text evidence="12">The sequence shown here is derived from an EMBL/GenBank/DDBJ whole genome shotgun (WGS) entry which is preliminary data.</text>
</comment>
<dbReference type="EMBL" id="LNYI01000022">
    <property type="protein sequence ID" value="KTD22760.1"/>
    <property type="molecule type" value="Genomic_DNA"/>
</dbReference>
<sequence>MLCFKYWQLHWIFILKSITITRPDDWHVHLRDEPFLKDTAPATAKHFARALVMPNLKPALTTIEAIVDYRRRILAHLPDATQFSPFMTFYLNDTVSTADLQKIKLYPYILGAKLYPAGATTNSEEGVVSLRALYPFFEIMQTDNLVLQIHGEVTHGDIFYRETEFIRNELTRLIHDFPKLRIVLEHISTEAAVDFINEAPDTVAATITPHHLIYNRNQLLAGGIKPHYYCLPILKRESDQKALQQAATSGNPKFFAGTDSAPHAINTKESACGCAGIFSAPYAVACYAQVFEQLNQLSKLEAFLSHFGAQFYQLPMNKNELTLEKKPQCIPAILPFGNEQVVPIGAGETLQWSIHEST</sequence>
<comment type="cofactor">
    <cofactor evidence="9 10">
        <name>Zn(2+)</name>
        <dbReference type="ChEBI" id="CHEBI:29105"/>
    </cofactor>
    <text evidence="9 10">Binds 2 Zn(2+) ions per subunit.</text>
</comment>
<evidence type="ECO:0000256" key="5">
    <source>
        <dbReference type="ARBA" id="ARBA00022723"/>
    </source>
</evidence>
<dbReference type="PROSITE" id="PS00483">
    <property type="entry name" value="DIHYDROOROTASE_2"/>
    <property type="match status" value="1"/>
</dbReference>
<dbReference type="CDD" id="cd01294">
    <property type="entry name" value="DHOase"/>
    <property type="match status" value="1"/>
</dbReference>
<dbReference type="Gene3D" id="3.20.20.140">
    <property type="entry name" value="Metal-dependent hydrolases"/>
    <property type="match status" value="1"/>
</dbReference>
<feature type="modified residue" description="N6-carboxylysine" evidence="9">
    <location>
        <position position="113"/>
    </location>
</feature>
<evidence type="ECO:0000256" key="2">
    <source>
        <dbReference type="ARBA" id="ARBA00004880"/>
    </source>
</evidence>
<reference evidence="12 13" key="1">
    <citation type="submission" date="2015-11" db="EMBL/GenBank/DDBJ databases">
        <title>Genomic analysis of 38 Legionella species identifies large and diverse effector repertoires.</title>
        <authorList>
            <person name="Burstein D."/>
            <person name="Amaro F."/>
            <person name="Zusman T."/>
            <person name="Lifshitz Z."/>
            <person name="Cohen O."/>
            <person name="Gilbert J.A."/>
            <person name="Pupko T."/>
            <person name="Shuman H.A."/>
            <person name="Segal G."/>
        </authorList>
    </citation>
    <scope>NUCLEOTIDE SEQUENCE [LARGE SCALE GENOMIC DNA]</scope>
    <source>
        <strain evidence="12 13">ATCC 49751</strain>
    </source>
</reference>
<evidence type="ECO:0000259" key="11">
    <source>
        <dbReference type="Pfam" id="PF01979"/>
    </source>
</evidence>
<dbReference type="GO" id="GO:0008270">
    <property type="term" value="F:zinc ion binding"/>
    <property type="evidence" value="ECO:0007669"/>
    <property type="project" value="UniProtKB-UniRule"/>
</dbReference>
<feature type="binding site" evidence="9">
    <location>
        <position position="231"/>
    </location>
    <ligand>
        <name>substrate</name>
    </ligand>
</feature>
<dbReference type="AlphaFoldDB" id="A0A0W0VRR3"/>
<dbReference type="InterPro" id="IPR032466">
    <property type="entry name" value="Metal_Hydrolase"/>
</dbReference>
<dbReference type="EC" id="3.5.2.3" evidence="4 9"/>
<dbReference type="SUPFAM" id="SSF51556">
    <property type="entry name" value="Metallo-dependent hydrolases"/>
    <property type="match status" value="1"/>
</dbReference>